<dbReference type="EMBL" id="KN840550">
    <property type="protein sequence ID" value="KIP05197.1"/>
    <property type="molecule type" value="Genomic_DNA"/>
</dbReference>
<sequence>MARGDRWQLPLSTGTDLHRCAAGAVGRAARTLRGSDAAAADPRRRIHICTGCRPPLFCRPTDPTSAPGQRGECSFPSWSPKGPTRILAVAQGHRRGPMAAESCTDRFPRARERCFQRYGGTAWGRIVRSIPRSPQRWRRRPGYLGCGVPLCRNFFLVLTKGSFPRRISLYSRANLLELTATFSCAMYVHSTGKQYGSLCNPACVAHIDRAHSPY</sequence>
<proteinExistence type="predicted"/>
<dbReference type="Proteomes" id="UP000053257">
    <property type="component" value="Unassembled WGS sequence"/>
</dbReference>
<gene>
    <name evidence="1" type="ORF">PHLGIDRAFT_164499</name>
</gene>
<protein>
    <submittedName>
        <fullName evidence="1">Uncharacterized protein</fullName>
    </submittedName>
</protein>
<keyword evidence="2" id="KW-1185">Reference proteome</keyword>
<reference evidence="1 2" key="1">
    <citation type="journal article" date="2014" name="PLoS Genet.">
        <title>Analysis of the Phlebiopsis gigantea genome, transcriptome and secretome provides insight into its pioneer colonization strategies of wood.</title>
        <authorList>
            <person name="Hori C."/>
            <person name="Ishida T."/>
            <person name="Igarashi K."/>
            <person name="Samejima M."/>
            <person name="Suzuki H."/>
            <person name="Master E."/>
            <person name="Ferreira P."/>
            <person name="Ruiz-Duenas F.J."/>
            <person name="Held B."/>
            <person name="Canessa P."/>
            <person name="Larrondo L.F."/>
            <person name="Schmoll M."/>
            <person name="Druzhinina I.S."/>
            <person name="Kubicek C.P."/>
            <person name="Gaskell J.A."/>
            <person name="Kersten P."/>
            <person name="St John F."/>
            <person name="Glasner J."/>
            <person name="Sabat G."/>
            <person name="Splinter BonDurant S."/>
            <person name="Syed K."/>
            <person name="Yadav J."/>
            <person name="Mgbeahuruike A.C."/>
            <person name="Kovalchuk A."/>
            <person name="Asiegbu F.O."/>
            <person name="Lackner G."/>
            <person name="Hoffmeister D."/>
            <person name="Rencoret J."/>
            <person name="Gutierrez A."/>
            <person name="Sun H."/>
            <person name="Lindquist E."/>
            <person name="Barry K."/>
            <person name="Riley R."/>
            <person name="Grigoriev I.V."/>
            <person name="Henrissat B."/>
            <person name="Kues U."/>
            <person name="Berka R.M."/>
            <person name="Martinez A.T."/>
            <person name="Covert S.F."/>
            <person name="Blanchette R.A."/>
            <person name="Cullen D."/>
        </authorList>
    </citation>
    <scope>NUCLEOTIDE SEQUENCE [LARGE SCALE GENOMIC DNA]</scope>
    <source>
        <strain evidence="1 2">11061_1 CR5-6</strain>
    </source>
</reference>
<accession>A0A0C3S4S7</accession>
<evidence type="ECO:0000313" key="1">
    <source>
        <dbReference type="EMBL" id="KIP05197.1"/>
    </source>
</evidence>
<evidence type="ECO:0000313" key="2">
    <source>
        <dbReference type="Proteomes" id="UP000053257"/>
    </source>
</evidence>
<name>A0A0C3S4S7_PHLG1</name>
<organism evidence="1 2">
    <name type="scientific">Phlebiopsis gigantea (strain 11061_1 CR5-6)</name>
    <name type="common">White-rot fungus</name>
    <name type="synonym">Peniophora gigantea</name>
    <dbReference type="NCBI Taxonomy" id="745531"/>
    <lineage>
        <taxon>Eukaryota</taxon>
        <taxon>Fungi</taxon>
        <taxon>Dikarya</taxon>
        <taxon>Basidiomycota</taxon>
        <taxon>Agaricomycotina</taxon>
        <taxon>Agaricomycetes</taxon>
        <taxon>Polyporales</taxon>
        <taxon>Phanerochaetaceae</taxon>
        <taxon>Phlebiopsis</taxon>
    </lineage>
</organism>
<dbReference type="HOGENOM" id="CLU_1289358_0_0_1"/>
<dbReference type="AlphaFoldDB" id="A0A0C3S4S7"/>